<reference evidence="5" key="1">
    <citation type="submission" date="2016-10" db="EMBL/GenBank/DDBJ databases">
        <authorList>
            <person name="Varghese N."/>
            <person name="Submissions S."/>
        </authorList>
    </citation>
    <scope>NUCLEOTIDE SEQUENCE [LARGE SCALE GENOMIC DNA]</scope>
    <source>
        <strain evidence="5">IBRC-M 10655</strain>
    </source>
</reference>
<dbReference type="AlphaFoldDB" id="A0A1H0G3Q6"/>
<dbReference type="RefSeq" id="WP_091369691.1">
    <property type="nucleotide sequence ID" value="NZ_FNDV01000003.1"/>
</dbReference>
<proteinExistence type="inferred from homology"/>
<keyword evidence="5" id="KW-1185">Reference proteome</keyword>
<dbReference type="Pfam" id="PF17853">
    <property type="entry name" value="GGDEF_2"/>
    <property type="match status" value="1"/>
</dbReference>
<feature type="domain" description="PucR C-terminal helix-turn-helix" evidence="2">
    <location>
        <begin position="327"/>
        <end position="385"/>
    </location>
</feature>
<accession>A0A1H0G3Q6</accession>
<dbReference type="EMBL" id="FNJB01000001">
    <property type="protein sequence ID" value="SDO01516.1"/>
    <property type="molecule type" value="Genomic_DNA"/>
</dbReference>
<evidence type="ECO:0000259" key="3">
    <source>
        <dbReference type="Pfam" id="PF17853"/>
    </source>
</evidence>
<protein>
    <submittedName>
        <fullName evidence="4">PucR C-terminal helix-turn-helix domain-containing protein</fullName>
    </submittedName>
</protein>
<dbReference type="PANTHER" id="PTHR33744">
    <property type="entry name" value="CARBOHYDRATE DIACID REGULATOR"/>
    <property type="match status" value="1"/>
</dbReference>
<sequence>MPDCVPSAPLALLQQAVDSLSTALARPAVIEGPGLDLLAHSAHHAAGDQVRQQSIMSRRATPEVARWLVRQGVFDAGHALRVPACGELHMLPRVCVPVRSGDTLRGFVWFIDADEPMSDAEVALAELAVGGLAGALDGLGPRRNPPGPVEDLLGGDDVTRTRAARAIGQGAGFPDAAGVVALVAAVVGPGGAFIAGRSGPGPVRTWPGLHVREADHEVLFLPTGKGDAVADRFAGLLAETVGTRTDGRPVVGVGQPRPRLQDARDSLREAIAAARVAARVPELGTVVRWSGLGIYRVLSGLSDDALSEVRVHPGLERLFADHASLPLLETLETYLDLGGNAPMTAARLHLHRATLYYRLRRIEELTKSTLKDGGERLSLHAALKLGRLAGRYPPAPAGIARATPGDR</sequence>
<dbReference type="InterPro" id="IPR041522">
    <property type="entry name" value="CdaR_GGDEF"/>
</dbReference>
<dbReference type="PANTHER" id="PTHR33744:SF17">
    <property type="entry name" value="CONSERVED PROTEIN"/>
    <property type="match status" value="1"/>
</dbReference>
<evidence type="ECO:0000256" key="1">
    <source>
        <dbReference type="ARBA" id="ARBA00006754"/>
    </source>
</evidence>
<comment type="similarity">
    <text evidence="1">Belongs to the CdaR family.</text>
</comment>
<dbReference type="InterPro" id="IPR051448">
    <property type="entry name" value="CdaR-like_regulators"/>
</dbReference>
<name>A0A1H0G3Q6_9PSEU</name>
<dbReference type="STRING" id="504798.SAMN05421871_103224"/>
<feature type="domain" description="CdaR GGDEF-like" evidence="3">
    <location>
        <begin position="207"/>
        <end position="276"/>
    </location>
</feature>
<dbReference type="InterPro" id="IPR042070">
    <property type="entry name" value="PucR_C-HTH_sf"/>
</dbReference>
<evidence type="ECO:0000313" key="4">
    <source>
        <dbReference type="EMBL" id="SDO01516.1"/>
    </source>
</evidence>
<dbReference type="OrthoDB" id="4534407at2"/>
<gene>
    <name evidence="4" type="ORF">SAMN05192558_101647</name>
</gene>
<dbReference type="InterPro" id="IPR025736">
    <property type="entry name" value="PucR_C-HTH_dom"/>
</dbReference>
<organism evidence="4 5">
    <name type="scientific">Actinokineospora alba</name>
    <dbReference type="NCBI Taxonomy" id="504798"/>
    <lineage>
        <taxon>Bacteria</taxon>
        <taxon>Bacillati</taxon>
        <taxon>Actinomycetota</taxon>
        <taxon>Actinomycetes</taxon>
        <taxon>Pseudonocardiales</taxon>
        <taxon>Pseudonocardiaceae</taxon>
        <taxon>Actinokineospora</taxon>
    </lineage>
</organism>
<dbReference type="Proteomes" id="UP000199651">
    <property type="component" value="Unassembled WGS sequence"/>
</dbReference>
<dbReference type="Pfam" id="PF13556">
    <property type="entry name" value="HTH_30"/>
    <property type="match status" value="1"/>
</dbReference>
<dbReference type="Gene3D" id="1.10.10.2840">
    <property type="entry name" value="PucR C-terminal helix-turn-helix domain"/>
    <property type="match status" value="1"/>
</dbReference>
<evidence type="ECO:0000259" key="2">
    <source>
        <dbReference type="Pfam" id="PF13556"/>
    </source>
</evidence>
<evidence type="ECO:0000313" key="5">
    <source>
        <dbReference type="Proteomes" id="UP000199651"/>
    </source>
</evidence>